<dbReference type="GO" id="GO:0008235">
    <property type="term" value="F:metalloexopeptidase activity"/>
    <property type="evidence" value="ECO:0007669"/>
    <property type="project" value="InterPro"/>
</dbReference>
<keyword evidence="14" id="KW-1185">Reference proteome</keyword>
<dbReference type="SUPFAM" id="SSF53187">
    <property type="entry name" value="Zn-dependent exopeptidases"/>
    <property type="match status" value="1"/>
</dbReference>
<dbReference type="InterPro" id="IPR045175">
    <property type="entry name" value="M28_fam"/>
</dbReference>
<evidence type="ECO:0000256" key="2">
    <source>
        <dbReference type="ARBA" id="ARBA00004613"/>
    </source>
</evidence>
<accession>A0A6A6H146</accession>
<feature type="signal peptide" evidence="11">
    <location>
        <begin position="1"/>
        <end position="19"/>
    </location>
</feature>
<evidence type="ECO:0000256" key="1">
    <source>
        <dbReference type="ARBA" id="ARBA00001947"/>
    </source>
</evidence>
<gene>
    <name evidence="13" type="ORF">EV356DRAFT_451459</name>
</gene>
<comment type="subcellular location">
    <subcellularLocation>
        <location evidence="2">Secreted</location>
    </subcellularLocation>
</comment>
<dbReference type="GO" id="GO:0046872">
    <property type="term" value="F:metal ion binding"/>
    <property type="evidence" value="ECO:0007669"/>
    <property type="project" value="UniProtKB-KW"/>
</dbReference>
<organism evidence="13 14">
    <name type="scientific">Viridothelium virens</name>
    <name type="common">Speckled blister lichen</name>
    <name type="synonym">Trypethelium virens</name>
    <dbReference type="NCBI Taxonomy" id="1048519"/>
    <lineage>
        <taxon>Eukaryota</taxon>
        <taxon>Fungi</taxon>
        <taxon>Dikarya</taxon>
        <taxon>Ascomycota</taxon>
        <taxon>Pezizomycotina</taxon>
        <taxon>Dothideomycetes</taxon>
        <taxon>Dothideomycetes incertae sedis</taxon>
        <taxon>Trypetheliales</taxon>
        <taxon>Trypetheliaceae</taxon>
        <taxon>Viridothelium</taxon>
    </lineage>
</organism>
<evidence type="ECO:0000256" key="5">
    <source>
        <dbReference type="ARBA" id="ARBA00022670"/>
    </source>
</evidence>
<protein>
    <recommendedName>
        <fullName evidence="11">Peptide hydrolase</fullName>
        <ecNumber evidence="11">3.4.-.-</ecNumber>
    </recommendedName>
</protein>
<evidence type="ECO:0000313" key="13">
    <source>
        <dbReference type="EMBL" id="KAF2231702.1"/>
    </source>
</evidence>
<keyword evidence="10" id="KW-0325">Glycoprotein</keyword>
<evidence type="ECO:0000313" key="14">
    <source>
        <dbReference type="Proteomes" id="UP000800092"/>
    </source>
</evidence>
<comment type="cofactor">
    <cofactor evidence="1">
        <name>Zn(2+)</name>
        <dbReference type="ChEBI" id="CHEBI:29105"/>
    </cofactor>
</comment>
<dbReference type="Gene3D" id="3.40.630.10">
    <property type="entry name" value="Zn peptidases"/>
    <property type="match status" value="1"/>
</dbReference>
<dbReference type="AlphaFoldDB" id="A0A6A6H146"/>
<feature type="chain" id="PRO_5025711466" description="Peptide hydrolase" evidence="11">
    <location>
        <begin position="20"/>
        <end position="490"/>
    </location>
</feature>
<keyword evidence="4" id="KW-0964">Secreted</keyword>
<evidence type="ECO:0000256" key="11">
    <source>
        <dbReference type="RuleBase" id="RU361240"/>
    </source>
</evidence>
<evidence type="ECO:0000256" key="6">
    <source>
        <dbReference type="ARBA" id="ARBA00022723"/>
    </source>
</evidence>
<dbReference type="Pfam" id="PF04389">
    <property type="entry name" value="Peptidase_M28"/>
    <property type="match status" value="1"/>
</dbReference>
<evidence type="ECO:0000259" key="12">
    <source>
        <dbReference type="Pfam" id="PF04389"/>
    </source>
</evidence>
<reference evidence="13" key="1">
    <citation type="journal article" date="2020" name="Stud. Mycol.">
        <title>101 Dothideomycetes genomes: a test case for predicting lifestyles and emergence of pathogens.</title>
        <authorList>
            <person name="Haridas S."/>
            <person name="Albert R."/>
            <person name="Binder M."/>
            <person name="Bloem J."/>
            <person name="Labutti K."/>
            <person name="Salamov A."/>
            <person name="Andreopoulos B."/>
            <person name="Baker S."/>
            <person name="Barry K."/>
            <person name="Bills G."/>
            <person name="Bluhm B."/>
            <person name="Cannon C."/>
            <person name="Castanera R."/>
            <person name="Culley D."/>
            <person name="Daum C."/>
            <person name="Ezra D."/>
            <person name="Gonzalez J."/>
            <person name="Henrissat B."/>
            <person name="Kuo A."/>
            <person name="Liang C."/>
            <person name="Lipzen A."/>
            <person name="Lutzoni F."/>
            <person name="Magnuson J."/>
            <person name="Mondo S."/>
            <person name="Nolan M."/>
            <person name="Ohm R."/>
            <person name="Pangilinan J."/>
            <person name="Park H.-J."/>
            <person name="Ramirez L."/>
            <person name="Alfaro M."/>
            <person name="Sun H."/>
            <person name="Tritt A."/>
            <person name="Yoshinaga Y."/>
            <person name="Zwiers L.-H."/>
            <person name="Turgeon B."/>
            <person name="Goodwin S."/>
            <person name="Spatafora J."/>
            <person name="Crous P."/>
            <person name="Grigoriev I."/>
        </authorList>
    </citation>
    <scope>NUCLEOTIDE SEQUENCE</scope>
    <source>
        <strain evidence="13">Tuck. ex Michener</strain>
    </source>
</reference>
<keyword evidence="7 11" id="KW-0732">Signal</keyword>
<keyword evidence="6 11" id="KW-0479">Metal-binding</keyword>
<dbReference type="Proteomes" id="UP000800092">
    <property type="component" value="Unassembled WGS sequence"/>
</dbReference>
<dbReference type="OrthoDB" id="10013407at2759"/>
<evidence type="ECO:0000256" key="7">
    <source>
        <dbReference type="ARBA" id="ARBA00022729"/>
    </source>
</evidence>
<dbReference type="EC" id="3.4.-.-" evidence="11"/>
<comment type="similarity">
    <text evidence="3">Belongs to the peptidase M28 family. M28B subfamily.</text>
</comment>
<feature type="domain" description="Peptidase M28" evidence="12">
    <location>
        <begin position="146"/>
        <end position="357"/>
    </location>
</feature>
<evidence type="ECO:0000256" key="9">
    <source>
        <dbReference type="ARBA" id="ARBA00022833"/>
    </source>
</evidence>
<dbReference type="GO" id="GO:0006508">
    <property type="term" value="P:proteolysis"/>
    <property type="evidence" value="ECO:0007669"/>
    <property type="project" value="UniProtKB-KW"/>
</dbReference>
<keyword evidence="8 11" id="KW-0378">Hydrolase</keyword>
<dbReference type="GO" id="GO:0005576">
    <property type="term" value="C:extracellular region"/>
    <property type="evidence" value="ECO:0007669"/>
    <property type="project" value="UniProtKB-SubCell"/>
</dbReference>
<keyword evidence="9 11" id="KW-0862">Zinc</keyword>
<evidence type="ECO:0000256" key="4">
    <source>
        <dbReference type="ARBA" id="ARBA00022525"/>
    </source>
</evidence>
<evidence type="ECO:0000256" key="3">
    <source>
        <dbReference type="ARBA" id="ARBA00005634"/>
    </source>
</evidence>
<dbReference type="InterPro" id="IPR007484">
    <property type="entry name" value="Peptidase_M28"/>
</dbReference>
<dbReference type="PANTHER" id="PTHR12147">
    <property type="entry name" value="METALLOPEPTIDASE M28 FAMILY MEMBER"/>
    <property type="match status" value="1"/>
</dbReference>
<dbReference type="PANTHER" id="PTHR12147:SF26">
    <property type="entry name" value="PEPTIDASE M28 DOMAIN-CONTAINING PROTEIN"/>
    <property type="match status" value="1"/>
</dbReference>
<name>A0A6A6H146_VIRVR</name>
<evidence type="ECO:0000256" key="10">
    <source>
        <dbReference type="ARBA" id="ARBA00023180"/>
    </source>
</evidence>
<sequence length="490" mass="53573">MSRLFWVSCFSCITSIALGDSNASWSLPQPTFGIDGSPLWNAGAWPPSNVGVPLVPQAADSELTDLLSQFNTSRIQNIIETLTNFGTRHTLSTQTDPTRGIGAARDWIAKEMRALAAPSNGSMVVTTPSYIQPVADRIPFPVNITNIVATIKGYGEPNRAYVVTGHYDSRRLDVMNYTGDAPGSDDNASGVAVVLEMARICATKQPYATMIFAAVAGEEQNLYGSNFLAQSLKNASVDVEANLNNDIVGTGSNEPYDPVNEHTIRLFGAGTNYLTNTSIADVMISIGGENDTPARNLGRFVQEVNEGAVASTDMQVALVYRADRFFRGGDHESFLSAGVSAVRFTEPNEDFRHQHQDPRVQDGTLYGDDMQFVDYDYTARVGRVNLAAMWSIANAPALPTDVTFDVIDLLNETQFYWQIQNSSLLQGYELVWRPSSQQQWTHSYYVGMVDQVTVNLSKDNVVFGLRAVGKNGKKSPAVFPLPDPAEYGPY</sequence>
<evidence type="ECO:0000256" key="8">
    <source>
        <dbReference type="ARBA" id="ARBA00022801"/>
    </source>
</evidence>
<proteinExistence type="inferred from homology"/>
<keyword evidence="5 11" id="KW-0645">Protease</keyword>
<dbReference type="EMBL" id="ML991823">
    <property type="protein sequence ID" value="KAF2231702.1"/>
    <property type="molecule type" value="Genomic_DNA"/>
</dbReference>